<sequence>MPHATETLTNGDKPQSKFLSHITSYPAVHDGIETYKTNPYGKKSIEIADGVYTRFGKPVEPYLQRPAGYAAPYLQKADELADSGLTQVETRFPIVKEDTEKVVEAAKGSILAPVVYLYGTWQDEYTKTARHNDRGAGLTTLILALVSTNLKIASDVFQVIADTLGPKYEESKKKSADYVNHAQDHLNNLKNNASGKFNEAQKYGQDKYNEAQKYGQDKYNEAQKYGQEKYDEAQKYGNEKKDQAKQTKDEAKDQAKQTKDEAKKQANK</sequence>
<accession>A0A9P3CXI1</accession>
<dbReference type="GeneID" id="68297306"/>
<name>A0A9P3CXI1_9PEZI</name>
<evidence type="ECO:0000256" key="1">
    <source>
        <dbReference type="SAM" id="MobiDB-lite"/>
    </source>
</evidence>
<dbReference type="EMBL" id="BOLY01000008">
    <property type="protein sequence ID" value="GIZ48680.1"/>
    <property type="molecule type" value="Genomic_DNA"/>
</dbReference>
<evidence type="ECO:0000313" key="3">
    <source>
        <dbReference type="Proteomes" id="UP000825890"/>
    </source>
</evidence>
<keyword evidence="3" id="KW-1185">Reference proteome</keyword>
<gene>
    <name evidence="2" type="ORF">CKM354_001173100</name>
</gene>
<organism evidence="2 3">
    <name type="scientific">Cercospora kikuchii</name>
    <dbReference type="NCBI Taxonomy" id="84275"/>
    <lineage>
        <taxon>Eukaryota</taxon>
        <taxon>Fungi</taxon>
        <taxon>Dikarya</taxon>
        <taxon>Ascomycota</taxon>
        <taxon>Pezizomycotina</taxon>
        <taxon>Dothideomycetes</taxon>
        <taxon>Dothideomycetidae</taxon>
        <taxon>Mycosphaerellales</taxon>
        <taxon>Mycosphaerellaceae</taxon>
        <taxon>Cercospora</taxon>
    </lineage>
</organism>
<dbReference type="AlphaFoldDB" id="A0A9P3CXI1"/>
<comment type="caution">
    <text evidence="2">The sequence shown here is derived from an EMBL/GenBank/DDBJ whole genome shotgun (WGS) entry which is preliminary data.</text>
</comment>
<feature type="region of interest" description="Disordered" evidence="1">
    <location>
        <begin position="211"/>
        <end position="268"/>
    </location>
</feature>
<protein>
    <submittedName>
        <fullName evidence="2">Uncharacterized protein</fullName>
    </submittedName>
</protein>
<dbReference type="OrthoDB" id="376826at2759"/>
<proteinExistence type="predicted"/>
<dbReference type="RefSeq" id="XP_044663167.1">
    <property type="nucleotide sequence ID" value="XM_044807232.1"/>
</dbReference>
<dbReference type="Proteomes" id="UP000825890">
    <property type="component" value="Unassembled WGS sequence"/>
</dbReference>
<evidence type="ECO:0000313" key="2">
    <source>
        <dbReference type="EMBL" id="GIZ48680.1"/>
    </source>
</evidence>
<reference evidence="2 3" key="1">
    <citation type="submission" date="2021-01" db="EMBL/GenBank/DDBJ databases">
        <title>Cercospora kikuchii MAFF 305040 whole genome shotgun sequence.</title>
        <authorList>
            <person name="Kashiwa T."/>
            <person name="Suzuki T."/>
        </authorList>
    </citation>
    <scope>NUCLEOTIDE SEQUENCE [LARGE SCALE GENOMIC DNA]</scope>
    <source>
        <strain evidence="2 3">MAFF 305040</strain>
    </source>
</reference>